<dbReference type="SUPFAM" id="SSF53098">
    <property type="entry name" value="Ribonuclease H-like"/>
    <property type="match status" value="1"/>
</dbReference>
<evidence type="ECO:0000259" key="1">
    <source>
        <dbReference type="SMART" id="SM00479"/>
    </source>
</evidence>
<proteinExistence type="predicted"/>
<dbReference type="InterPro" id="IPR013520">
    <property type="entry name" value="Ribonucl_H"/>
</dbReference>
<reference evidence="2 3" key="1">
    <citation type="journal article" date="2021" name="Int. J. Syst. Evol. Microbiol.">
        <title>Reticulibacter mediterranei gen. nov., sp. nov., within the new family Reticulibacteraceae fam. nov., and Ktedonospora formicarum gen. nov., sp. nov., Ktedonobacter robiniae sp. nov., Dictyobacter formicarum sp. nov. and Dictyobacter arantiisoli sp. nov., belonging to the class Ktedonobacteria.</title>
        <authorList>
            <person name="Yabe S."/>
            <person name="Zheng Y."/>
            <person name="Wang C.M."/>
            <person name="Sakai Y."/>
            <person name="Abe K."/>
            <person name="Yokota A."/>
            <person name="Donadio S."/>
            <person name="Cavaletti L."/>
            <person name="Monciardini P."/>
        </authorList>
    </citation>
    <scope>NUCLEOTIDE SEQUENCE [LARGE SCALE GENOMIC DNA]</scope>
    <source>
        <strain evidence="2 3">SOSP1-30</strain>
    </source>
</reference>
<name>A0ABQ3UVJ8_9CHLR</name>
<sequence length="270" mass="30426">MSKSLDSIVVTLGTGVADERAKGPVQSYQDLQERVQLRASLYEGLQYMESELQRLQRIVRSLPALPPEREVLWANAVLALPNLAFLEIDTTGLSEDAEIVRVTLLDRTGTLIEDILIKPKHPLTPHLSEINGLRNEDLEHAPSIHEAWPRIEQYLQGRYIVSFAQDFDREKLNETALREQLPRMNFIGEDLRPHLGHFLNDNYIKLADACTHIGHPLPERPYQTGIDRAKGQLHTLQAMANAVTSCSTVTQALGSENSEDHPFETGDHPF</sequence>
<evidence type="ECO:0000313" key="3">
    <source>
        <dbReference type="Proteomes" id="UP000654345"/>
    </source>
</evidence>
<accession>A0ABQ3UVJ8</accession>
<organism evidence="2 3">
    <name type="scientific">Ktedonobacter robiniae</name>
    <dbReference type="NCBI Taxonomy" id="2778365"/>
    <lineage>
        <taxon>Bacteria</taxon>
        <taxon>Bacillati</taxon>
        <taxon>Chloroflexota</taxon>
        <taxon>Ktedonobacteria</taxon>
        <taxon>Ktedonobacterales</taxon>
        <taxon>Ktedonobacteraceae</taxon>
        <taxon>Ktedonobacter</taxon>
    </lineage>
</organism>
<dbReference type="RefSeq" id="WP_201373171.1">
    <property type="nucleotide sequence ID" value="NZ_BNJG01000002.1"/>
</dbReference>
<comment type="caution">
    <text evidence="2">The sequence shown here is derived from an EMBL/GenBank/DDBJ whole genome shotgun (WGS) entry which is preliminary data.</text>
</comment>
<dbReference type="InterPro" id="IPR036397">
    <property type="entry name" value="RNaseH_sf"/>
</dbReference>
<dbReference type="InterPro" id="IPR012337">
    <property type="entry name" value="RNaseH-like_sf"/>
</dbReference>
<dbReference type="Proteomes" id="UP000654345">
    <property type="component" value="Unassembled WGS sequence"/>
</dbReference>
<protein>
    <recommendedName>
        <fullName evidence="1">Exonuclease domain-containing protein</fullName>
    </recommendedName>
</protein>
<dbReference type="Gene3D" id="3.30.420.10">
    <property type="entry name" value="Ribonuclease H-like superfamily/Ribonuclease H"/>
    <property type="match status" value="1"/>
</dbReference>
<dbReference type="SMART" id="SM00479">
    <property type="entry name" value="EXOIII"/>
    <property type="match status" value="1"/>
</dbReference>
<dbReference type="Pfam" id="PF00929">
    <property type="entry name" value="RNase_T"/>
    <property type="match status" value="1"/>
</dbReference>
<feature type="domain" description="Exonuclease" evidence="1">
    <location>
        <begin position="82"/>
        <end position="259"/>
    </location>
</feature>
<gene>
    <name evidence="2" type="ORF">KSB_51840</name>
</gene>
<keyword evidence="3" id="KW-1185">Reference proteome</keyword>
<evidence type="ECO:0000313" key="2">
    <source>
        <dbReference type="EMBL" id="GHO56709.1"/>
    </source>
</evidence>
<dbReference type="EMBL" id="BNJG01000002">
    <property type="protein sequence ID" value="GHO56709.1"/>
    <property type="molecule type" value="Genomic_DNA"/>
</dbReference>